<protein>
    <submittedName>
        <fullName evidence="1">Uncharacterized protein</fullName>
    </submittedName>
</protein>
<keyword evidence="2" id="KW-1185">Reference proteome</keyword>
<reference evidence="2" key="1">
    <citation type="submission" date="2020-06" db="EMBL/GenBank/DDBJ databases">
        <title>Draft genomic sequecing of Geomonas sp. Red745.</title>
        <authorList>
            <person name="Itoh H."/>
            <person name="Xu Z.X."/>
            <person name="Ushijima N."/>
            <person name="Masuda Y."/>
            <person name="Shiratori Y."/>
            <person name="Senoo K."/>
        </authorList>
    </citation>
    <scope>NUCLEOTIDE SEQUENCE [LARGE SCALE GENOMIC DNA]</scope>
    <source>
        <strain evidence="2">Red745</strain>
    </source>
</reference>
<dbReference type="AlphaFoldDB" id="A0A6V8NB24"/>
<evidence type="ECO:0000313" key="1">
    <source>
        <dbReference type="EMBL" id="GFO69650.1"/>
    </source>
</evidence>
<comment type="caution">
    <text evidence="1">The sequence shown here is derived from an EMBL/GenBank/DDBJ whole genome shotgun (WGS) entry which is preliminary data.</text>
</comment>
<sequence length="50" mass="6407">MFFFECINQKVERFCCNFWIIMLERHFYNIRFPYTRHFKMLPELLYGGIY</sequence>
<proteinExistence type="predicted"/>
<evidence type="ECO:0000313" key="2">
    <source>
        <dbReference type="Proteomes" id="UP000587586"/>
    </source>
</evidence>
<gene>
    <name evidence="1" type="ORF">GMLC_32290</name>
</gene>
<name>A0A6V8NB24_9BACT</name>
<organism evidence="1 2">
    <name type="scientific">Geomonas limicola</name>
    <dbReference type="NCBI Taxonomy" id="2740186"/>
    <lineage>
        <taxon>Bacteria</taxon>
        <taxon>Pseudomonadati</taxon>
        <taxon>Thermodesulfobacteriota</taxon>
        <taxon>Desulfuromonadia</taxon>
        <taxon>Geobacterales</taxon>
        <taxon>Geobacteraceae</taxon>
        <taxon>Geomonas</taxon>
    </lineage>
</organism>
<accession>A0A6V8NB24</accession>
<dbReference type="Proteomes" id="UP000587586">
    <property type="component" value="Unassembled WGS sequence"/>
</dbReference>
<dbReference type="EMBL" id="BLXZ01000006">
    <property type="protein sequence ID" value="GFO69650.1"/>
    <property type="molecule type" value="Genomic_DNA"/>
</dbReference>